<organism evidence="1 2">
    <name type="scientific">Flaviflexus equikiangi</name>
    <dbReference type="NCBI Taxonomy" id="2758573"/>
    <lineage>
        <taxon>Bacteria</taxon>
        <taxon>Bacillati</taxon>
        <taxon>Actinomycetota</taxon>
        <taxon>Actinomycetes</taxon>
        <taxon>Actinomycetales</taxon>
        <taxon>Actinomycetaceae</taxon>
        <taxon>Flaviflexus</taxon>
    </lineage>
</organism>
<gene>
    <name evidence="1" type="ORF">JVW63_05855</name>
</gene>
<comment type="caution">
    <text evidence="1">The sequence shown here is derived from an EMBL/GenBank/DDBJ whole genome shotgun (WGS) entry which is preliminary data.</text>
</comment>
<keyword evidence="2" id="KW-1185">Reference proteome</keyword>
<dbReference type="RefSeq" id="WP_187996564.1">
    <property type="nucleotide sequence ID" value="NZ_JACEXG010000003.1"/>
</dbReference>
<dbReference type="EMBL" id="JAFFJS010000003">
    <property type="protein sequence ID" value="MBM9433219.1"/>
    <property type="molecule type" value="Genomic_DNA"/>
</dbReference>
<name>A0ABS2TEY4_9ACTO</name>
<evidence type="ECO:0008006" key="3">
    <source>
        <dbReference type="Google" id="ProtNLM"/>
    </source>
</evidence>
<dbReference type="Proteomes" id="UP000705983">
    <property type="component" value="Unassembled WGS sequence"/>
</dbReference>
<evidence type="ECO:0000313" key="1">
    <source>
        <dbReference type="EMBL" id="MBM9433219.1"/>
    </source>
</evidence>
<proteinExistence type="predicted"/>
<evidence type="ECO:0000313" key="2">
    <source>
        <dbReference type="Proteomes" id="UP000705983"/>
    </source>
</evidence>
<protein>
    <recommendedName>
        <fullName evidence="3">DUF3887 domain-containing protein</fullName>
    </recommendedName>
</protein>
<accession>A0ABS2TEY4</accession>
<reference evidence="2" key="1">
    <citation type="submission" date="2021-02" db="EMBL/GenBank/DDBJ databases">
        <title>Leucobacter sp. CX169.</title>
        <authorList>
            <person name="Cheng Y."/>
        </authorList>
    </citation>
    <scope>NUCLEOTIDE SEQUENCE [LARGE SCALE GENOMIC DNA]</scope>
    <source>
        <strain evidence="2">JY899</strain>
    </source>
</reference>
<sequence>MERIRAAHRDVAEAHRRLDEAVARARLDGSTWAEIGAALGMSRQAAFKRFGKPKNPTTGETMSARTTDHLPALTEKFFTLVAEGDEEAAMGMLHHRTRKELPWPTIIEVWASVVGEYGELEGCDNTFVTTPKSTEPEGNLLGRINGKLLGIAIGVTTLRLEAGEIMGRVAFDKDEAVVGVLFLPEGATDIAF</sequence>